<gene>
    <name evidence="8" type="ORF">STRUR_2042</name>
</gene>
<evidence type="ECO:0000256" key="1">
    <source>
        <dbReference type="ARBA" id="ARBA00022512"/>
    </source>
</evidence>
<keyword evidence="6" id="KW-1133">Transmembrane helix</keyword>
<dbReference type="Proteomes" id="UP000005388">
    <property type="component" value="Unassembled WGS sequence"/>
</dbReference>
<dbReference type="AlphaFoldDB" id="G5KEA4"/>
<feature type="transmembrane region" description="Helical" evidence="6">
    <location>
        <begin position="51"/>
        <end position="68"/>
    </location>
</feature>
<dbReference type="PROSITE" id="PS50847">
    <property type="entry name" value="GRAM_POS_ANCHORING"/>
    <property type="match status" value="1"/>
</dbReference>
<sequence>MPKDNTPKKPNTPSKPSKKPKKDTPKPKSKETKKAIFKASLPKTGEAKHNFLLLLGLLIIGSLSFYLIQHKKN</sequence>
<evidence type="ECO:0000313" key="9">
    <source>
        <dbReference type="Proteomes" id="UP000005388"/>
    </source>
</evidence>
<keyword evidence="1" id="KW-0134">Cell wall</keyword>
<evidence type="ECO:0000259" key="7">
    <source>
        <dbReference type="PROSITE" id="PS50847"/>
    </source>
</evidence>
<keyword evidence="3" id="KW-0732">Signal</keyword>
<dbReference type="EMBL" id="AEUZ02000001">
    <property type="protein sequence ID" value="EHJ55974.1"/>
    <property type="molecule type" value="Genomic_DNA"/>
</dbReference>
<keyword evidence="2" id="KW-0964">Secreted</keyword>
<keyword evidence="4" id="KW-0572">Peptidoglycan-anchor</keyword>
<dbReference type="NCBIfam" id="TIGR01167">
    <property type="entry name" value="LPXTG_anchor"/>
    <property type="match status" value="1"/>
</dbReference>
<protein>
    <submittedName>
        <fullName evidence="8">Gram positive anchor</fullName>
    </submittedName>
</protein>
<evidence type="ECO:0000256" key="4">
    <source>
        <dbReference type="ARBA" id="ARBA00023088"/>
    </source>
</evidence>
<dbReference type="Pfam" id="PF00746">
    <property type="entry name" value="Gram_pos_anchor"/>
    <property type="match status" value="1"/>
</dbReference>
<feature type="compositionally biased region" description="Basic and acidic residues" evidence="5">
    <location>
        <begin position="22"/>
        <end position="34"/>
    </location>
</feature>
<reference evidence="8 9" key="1">
    <citation type="journal article" date="2014" name="Int. J. Syst. Evol. Microbiol.">
        <title>Phylogenomics and the dynamic genome evolution of the genus Streptococcus.</title>
        <authorList>
            <consortium name="The Broad Institute Genome Sequencing Platform"/>
            <person name="Richards V.P."/>
            <person name="Palmer S.R."/>
            <person name="Pavinski Bitar P.D."/>
            <person name="Qin X."/>
            <person name="Weinstock G.M."/>
            <person name="Highlander S.K."/>
            <person name="Town C.D."/>
            <person name="Burne R.A."/>
            <person name="Stanhope M.J."/>
        </authorList>
    </citation>
    <scope>NUCLEOTIDE SEQUENCE [LARGE SCALE GENOMIC DNA]</scope>
    <source>
        <strain evidence="8 9">2285-97</strain>
    </source>
</reference>
<evidence type="ECO:0000256" key="6">
    <source>
        <dbReference type="SAM" id="Phobius"/>
    </source>
</evidence>
<dbReference type="InterPro" id="IPR019931">
    <property type="entry name" value="LPXTG_anchor"/>
</dbReference>
<keyword evidence="9" id="KW-1185">Reference proteome</keyword>
<evidence type="ECO:0000313" key="8">
    <source>
        <dbReference type="EMBL" id="EHJ55974.1"/>
    </source>
</evidence>
<comment type="caution">
    <text evidence="8">The sequence shown here is derived from an EMBL/GenBank/DDBJ whole genome shotgun (WGS) entry which is preliminary data.</text>
</comment>
<accession>G5KEA4</accession>
<proteinExistence type="predicted"/>
<feature type="region of interest" description="Disordered" evidence="5">
    <location>
        <begin position="1"/>
        <end position="34"/>
    </location>
</feature>
<evidence type="ECO:0000256" key="2">
    <source>
        <dbReference type="ARBA" id="ARBA00022525"/>
    </source>
</evidence>
<evidence type="ECO:0000256" key="5">
    <source>
        <dbReference type="SAM" id="MobiDB-lite"/>
    </source>
</evidence>
<keyword evidence="6" id="KW-0812">Transmembrane</keyword>
<feature type="domain" description="Gram-positive cocci surface proteins LPxTG" evidence="7">
    <location>
        <begin position="41"/>
        <end position="73"/>
    </location>
</feature>
<organism evidence="8 9">
    <name type="scientific">Streptococcus urinalis 2285-97</name>
    <dbReference type="NCBI Taxonomy" id="764291"/>
    <lineage>
        <taxon>Bacteria</taxon>
        <taxon>Bacillati</taxon>
        <taxon>Bacillota</taxon>
        <taxon>Bacilli</taxon>
        <taxon>Lactobacillales</taxon>
        <taxon>Streptococcaceae</taxon>
        <taxon>Streptococcus</taxon>
    </lineage>
</organism>
<evidence type="ECO:0000256" key="3">
    <source>
        <dbReference type="ARBA" id="ARBA00022729"/>
    </source>
</evidence>
<name>G5KEA4_9STRE</name>
<keyword evidence="6" id="KW-0472">Membrane</keyword>